<keyword evidence="5 9" id="KW-0997">Cell inner membrane</keyword>
<keyword evidence="3 9" id="KW-0813">Transport</keyword>
<feature type="domain" description="AprE-like long alpha-helical hairpin" evidence="11">
    <location>
        <begin position="90"/>
        <end position="277"/>
    </location>
</feature>
<evidence type="ECO:0000259" key="12">
    <source>
        <dbReference type="Pfam" id="PF26002"/>
    </source>
</evidence>
<dbReference type="AlphaFoldDB" id="A0A6B0TZK3"/>
<dbReference type="InterPro" id="IPR050739">
    <property type="entry name" value="MFP"/>
</dbReference>
<comment type="caution">
    <text evidence="13">The sequence shown here is derived from an EMBL/GenBank/DDBJ whole genome shotgun (WGS) entry which is preliminary data.</text>
</comment>
<dbReference type="RefSeq" id="WP_160856356.1">
    <property type="nucleotide sequence ID" value="NZ_WUWG01000007.1"/>
</dbReference>
<name>A0A6B0TZK3_9RHOB</name>
<sequence length="433" mass="46521">MKQGSGWGGAALMALGWGTVILLVLGLGLWGTQARLSGAVVASGRVVVELDGQVVEHDTGGRVAEILVDEGDRVEANDILMRLDGSALRSERAIQASLSDELAARMARLEAERDGAGEMVTPDGLVDRMADPAVHDLVAGQHRLFAARAETLQAEVDGLEEQKRQIAEEVAGQSSQIEAVDRQLELAASELADVENLRAKGLTSTARLLTLQREIARLEGLKGELIAAKARNRGRMVELDISALRLHSARREQAITELRQVAAAAAETGERLAALDEKIARLDLRAPVSGYVHSLSVRAVNAVLRPAEPVLTIVADSDPLVVTARVRPTDVDNVYPGQPATLRFVAFDARSTPDVAGTVERLSPDALADEATGETYYSVRIRPEADSLAALGDAQPLRPGMPVEAFLTTVEQAPLTYLVKPFTDYFRHAFRES</sequence>
<keyword evidence="8 9" id="KW-0472">Membrane</keyword>
<dbReference type="Pfam" id="PF26002">
    <property type="entry name" value="Beta-barrel_AprE"/>
    <property type="match status" value="1"/>
</dbReference>
<evidence type="ECO:0000256" key="6">
    <source>
        <dbReference type="ARBA" id="ARBA00022692"/>
    </source>
</evidence>
<keyword evidence="10" id="KW-0175">Coiled coil</keyword>
<dbReference type="InterPro" id="IPR058781">
    <property type="entry name" value="HH_AprE-like"/>
</dbReference>
<evidence type="ECO:0000256" key="2">
    <source>
        <dbReference type="ARBA" id="ARBA00009477"/>
    </source>
</evidence>
<feature type="domain" description="AprE-like beta-barrel" evidence="12">
    <location>
        <begin position="320"/>
        <end position="409"/>
    </location>
</feature>
<evidence type="ECO:0000259" key="11">
    <source>
        <dbReference type="Pfam" id="PF25994"/>
    </source>
</evidence>
<dbReference type="GO" id="GO:0005886">
    <property type="term" value="C:plasma membrane"/>
    <property type="evidence" value="ECO:0007669"/>
    <property type="project" value="UniProtKB-SubCell"/>
</dbReference>
<organism evidence="13 14">
    <name type="scientific">Oceanomicrobium pacificus</name>
    <dbReference type="NCBI Taxonomy" id="2692916"/>
    <lineage>
        <taxon>Bacteria</taxon>
        <taxon>Pseudomonadati</taxon>
        <taxon>Pseudomonadota</taxon>
        <taxon>Alphaproteobacteria</taxon>
        <taxon>Rhodobacterales</taxon>
        <taxon>Paracoccaceae</taxon>
        <taxon>Oceanomicrobium</taxon>
    </lineage>
</organism>
<dbReference type="Gene3D" id="2.40.50.100">
    <property type="match status" value="1"/>
</dbReference>
<evidence type="ECO:0000313" key="13">
    <source>
        <dbReference type="EMBL" id="MXU66692.1"/>
    </source>
</evidence>
<gene>
    <name evidence="13" type="ORF">GSH16_14680</name>
</gene>
<evidence type="ECO:0000256" key="5">
    <source>
        <dbReference type="ARBA" id="ARBA00022519"/>
    </source>
</evidence>
<dbReference type="InterPro" id="IPR010129">
    <property type="entry name" value="T1SS_HlyD"/>
</dbReference>
<keyword evidence="6 9" id="KW-0812">Transmembrane</keyword>
<dbReference type="Proteomes" id="UP000436016">
    <property type="component" value="Unassembled WGS sequence"/>
</dbReference>
<evidence type="ECO:0000256" key="7">
    <source>
        <dbReference type="ARBA" id="ARBA00022989"/>
    </source>
</evidence>
<evidence type="ECO:0000256" key="4">
    <source>
        <dbReference type="ARBA" id="ARBA00022475"/>
    </source>
</evidence>
<dbReference type="GO" id="GO:0015031">
    <property type="term" value="P:protein transport"/>
    <property type="evidence" value="ECO:0007669"/>
    <property type="project" value="InterPro"/>
</dbReference>
<feature type="coiled-coil region" evidence="10">
    <location>
        <begin position="142"/>
        <end position="231"/>
    </location>
</feature>
<dbReference type="InterPro" id="IPR058982">
    <property type="entry name" value="Beta-barrel_AprE"/>
</dbReference>
<evidence type="ECO:0000313" key="14">
    <source>
        <dbReference type="Proteomes" id="UP000436016"/>
    </source>
</evidence>
<dbReference type="NCBIfam" id="TIGR01843">
    <property type="entry name" value="type_I_hlyD"/>
    <property type="match status" value="1"/>
</dbReference>
<keyword evidence="4 9" id="KW-1003">Cell membrane</keyword>
<accession>A0A6B0TZK3</accession>
<dbReference type="Pfam" id="PF25994">
    <property type="entry name" value="HH_AprE"/>
    <property type="match status" value="1"/>
</dbReference>
<comment type="subcellular location">
    <subcellularLocation>
        <location evidence="1 9">Cell inner membrane</location>
        <topology evidence="1 9">Single-pass membrane protein</topology>
    </subcellularLocation>
</comment>
<evidence type="ECO:0000256" key="1">
    <source>
        <dbReference type="ARBA" id="ARBA00004377"/>
    </source>
</evidence>
<dbReference type="PANTHER" id="PTHR30386">
    <property type="entry name" value="MEMBRANE FUSION SUBUNIT OF EMRAB-TOLC MULTIDRUG EFFLUX PUMP"/>
    <property type="match status" value="1"/>
</dbReference>
<keyword evidence="14" id="KW-1185">Reference proteome</keyword>
<evidence type="ECO:0000256" key="8">
    <source>
        <dbReference type="ARBA" id="ARBA00023136"/>
    </source>
</evidence>
<dbReference type="Gene3D" id="2.40.30.170">
    <property type="match status" value="1"/>
</dbReference>
<comment type="similarity">
    <text evidence="2 9">Belongs to the membrane fusion protein (MFP) (TC 8.A.1) family.</text>
</comment>
<dbReference type="PANTHER" id="PTHR30386:SF17">
    <property type="entry name" value="ALKALINE PROTEASE SECRETION PROTEIN APRE"/>
    <property type="match status" value="1"/>
</dbReference>
<evidence type="ECO:0000256" key="9">
    <source>
        <dbReference type="RuleBase" id="RU365093"/>
    </source>
</evidence>
<keyword evidence="7 9" id="KW-1133">Transmembrane helix</keyword>
<reference evidence="13 14" key="1">
    <citation type="submission" date="2019-12" db="EMBL/GenBank/DDBJ databases">
        <title>Strain KN286 was isolated from seawater, which was collected from Caroline Seamount in the tropical western Pacific.</title>
        <authorList>
            <person name="Wang Q."/>
        </authorList>
    </citation>
    <scope>NUCLEOTIDE SEQUENCE [LARGE SCALE GENOMIC DNA]</scope>
    <source>
        <strain evidence="13 14">KN286</strain>
    </source>
</reference>
<dbReference type="EMBL" id="WUWG01000007">
    <property type="protein sequence ID" value="MXU66692.1"/>
    <property type="molecule type" value="Genomic_DNA"/>
</dbReference>
<proteinExistence type="inferred from homology"/>
<evidence type="ECO:0000256" key="10">
    <source>
        <dbReference type="SAM" id="Coils"/>
    </source>
</evidence>
<protein>
    <recommendedName>
        <fullName evidence="9">Membrane fusion protein (MFP) family protein</fullName>
    </recommendedName>
</protein>
<evidence type="ECO:0000256" key="3">
    <source>
        <dbReference type="ARBA" id="ARBA00022448"/>
    </source>
</evidence>
<dbReference type="PRINTS" id="PR01490">
    <property type="entry name" value="RTXTOXIND"/>
</dbReference>
<feature type="transmembrane region" description="Helical" evidence="9">
    <location>
        <begin position="7"/>
        <end position="30"/>
    </location>
</feature>